<gene>
    <name evidence="1" type="ORF">F3J38_07535</name>
</gene>
<name>A0ABX0QSJ9_9GAMM</name>
<dbReference type="SUPFAM" id="SSF47336">
    <property type="entry name" value="ACP-like"/>
    <property type="match status" value="1"/>
</dbReference>
<evidence type="ECO:0000313" key="1">
    <source>
        <dbReference type="EMBL" id="NIE99921.1"/>
    </source>
</evidence>
<dbReference type="Gene3D" id="1.10.1200.10">
    <property type="entry name" value="ACP-like"/>
    <property type="match status" value="1"/>
</dbReference>
<dbReference type="RefSeq" id="WP_205298149.1">
    <property type="nucleotide sequence ID" value="NZ_VWXD01000002.1"/>
</dbReference>
<keyword evidence="2" id="KW-1185">Reference proteome</keyword>
<sequence>MNRKMSVEPTLQQVIDFVREFSGDVKSVITEHTRLEADLGITGDDGVELLEEAEKQFGVSFVTEERSFKETFGLGENEYLFNAEGLDLLGVRRLVGWIRKEPRYVVRDLTVGKLWRVLRE</sequence>
<comment type="caution">
    <text evidence="1">The sequence shown here is derived from an EMBL/GenBank/DDBJ whole genome shotgun (WGS) entry which is preliminary data.</text>
</comment>
<dbReference type="EMBL" id="VWXD01000002">
    <property type="protein sequence ID" value="NIE99921.1"/>
    <property type="molecule type" value="Genomic_DNA"/>
</dbReference>
<reference evidence="1 2" key="1">
    <citation type="journal article" date="2019" name="bioRxiv">
        <title>Bacteria contribute to plant secondary compound degradation in a generalist herbivore system.</title>
        <authorList>
            <person name="Francoeur C.B."/>
            <person name="Khadempour L."/>
            <person name="Moreira-Soto R.D."/>
            <person name="Gotting K."/>
            <person name="Book A.J."/>
            <person name="Pinto-Tomas A.A."/>
            <person name="Keefover-Ring K."/>
            <person name="Currie C.R."/>
        </authorList>
    </citation>
    <scope>NUCLEOTIDE SEQUENCE [LARGE SCALE GENOMIC DNA]</scope>
    <source>
        <strain evidence="1 2">Acro-805</strain>
    </source>
</reference>
<dbReference type="InterPro" id="IPR036736">
    <property type="entry name" value="ACP-like_sf"/>
</dbReference>
<organism evidence="1 2">
    <name type="scientific">Candidatus Pantoea formicae</name>
    <dbReference type="NCBI Taxonomy" id="2608355"/>
    <lineage>
        <taxon>Bacteria</taxon>
        <taxon>Pseudomonadati</taxon>
        <taxon>Pseudomonadota</taxon>
        <taxon>Gammaproteobacteria</taxon>
        <taxon>Enterobacterales</taxon>
        <taxon>Erwiniaceae</taxon>
        <taxon>Pantoea</taxon>
    </lineage>
</organism>
<dbReference type="Proteomes" id="UP000780690">
    <property type="component" value="Unassembled WGS sequence"/>
</dbReference>
<protein>
    <recommendedName>
        <fullName evidence="3">Acyl carrier protein</fullName>
    </recommendedName>
</protein>
<evidence type="ECO:0000313" key="2">
    <source>
        <dbReference type="Proteomes" id="UP000780690"/>
    </source>
</evidence>
<proteinExistence type="predicted"/>
<accession>A0ABX0QSJ9</accession>
<evidence type="ECO:0008006" key="3">
    <source>
        <dbReference type="Google" id="ProtNLM"/>
    </source>
</evidence>